<sequence>MTRTTSELAPPLKTSTPHQREDVWPLRMICRATGPMHGGSSVGLGFEPGALRPQGRGLTTRLPWPPSLLDLESKHNNHYTGRGYTRWDRWFIKKLIHLIFVGMVSETVCAEMLSRTCRSNLVGEVVLKKLSYVNLAAMVSETICAEMLSRTAYGK</sequence>
<dbReference type="AlphaFoldDB" id="A0A4Y2GID7"/>
<protein>
    <submittedName>
        <fullName evidence="1">Uncharacterized protein</fullName>
    </submittedName>
</protein>
<keyword evidence="2" id="KW-1185">Reference proteome</keyword>
<dbReference type="EMBL" id="BGPR01001401">
    <property type="protein sequence ID" value="GBM52947.1"/>
    <property type="molecule type" value="Genomic_DNA"/>
</dbReference>
<evidence type="ECO:0000313" key="1">
    <source>
        <dbReference type="EMBL" id="GBM52947.1"/>
    </source>
</evidence>
<proteinExistence type="predicted"/>
<accession>A0A4Y2GID7</accession>
<dbReference type="Proteomes" id="UP000499080">
    <property type="component" value="Unassembled WGS sequence"/>
</dbReference>
<reference evidence="1 2" key="1">
    <citation type="journal article" date="2019" name="Sci. Rep.">
        <title>Orb-weaving spider Araneus ventricosus genome elucidates the spidroin gene catalogue.</title>
        <authorList>
            <person name="Kono N."/>
            <person name="Nakamura H."/>
            <person name="Ohtoshi R."/>
            <person name="Moran D.A.P."/>
            <person name="Shinohara A."/>
            <person name="Yoshida Y."/>
            <person name="Fujiwara M."/>
            <person name="Mori M."/>
            <person name="Tomita M."/>
            <person name="Arakawa K."/>
        </authorList>
    </citation>
    <scope>NUCLEOTIDE SEQUENCE [LARGE SCALE GENOMIC DNA]</scope>
</reference>
<name>A0A4Y2GID7_ARAVE</name>
<comment type="caution">
    <text evidence="1">The sequence shown here is derived from an EMBL/GenBank/DDBJ whole genome shotgun (WGS) entry which is preliminary data.</text>
</comment>
<evidence type="ECO:0000313" key="2">
    <source>
        <dbReference type="Proteomes" id="UP000499080"/>
    </source>
</evidence>
<gene>
    <name evidence="1" type="ORF">AVEN_111302_1</name>
</gene>
<organism evidence="1 2">
    <name type="scientific">Araneus ventricosus</name>
    <name type="common">Orbweaver spider</name>
    <name type="synonym">Epeira ventricosa</name>
    <dbReference type="NCBI Taxonomy" id="182803"/>
    <lineage>
        <taxon>Eukaryota</taxon>
        <taxon>Metazoa</taxon>
        <taxon>Ecdysozoa</taxon>
        <taxon>Arthropoda</taxon>
        <taxon>Chelicerata</taxon>
        <taxon>Arachnida</taxon>
        <taxon>Araneae</taxon>
        <taxon>Araneomorphae</taxon>
        <taxon>Entelegynae</taxon>
        <taxon>Araneoidea</taxon>
        <taxon>Araneidae</taxon>
        <taxon>Araneus</taxon>
    </lineage>
</organism>